<feature type="transmembrane region" description="Helical" evidence="2">
    <location>
        <begin position="90"/>
        <end position="111"/>
    </location>
</feature>
<name>A0A8W8HY75_MAGGI</name>
<dbReference type="GO" id="GO:0005634">
    <property type="term" value="C:nucleus"/>
    <property type="evidence" value="ECO:0007669"/>
    <property type="project" value="TreeGrafter"/>
</dbReference>
<evidence type="ECO:0000259" key="3">
    <source>
        <dbReference type="Pfam" id="PF03184"/>
    </source>
</evidence>
<dbReference type="Proteomes" id="UP000005408">
    <property type="component" value="Unassembled WGS sequence"/>
</dbReference>
<evidence type="ECO:0000259" key="4">
    <source>
        <dbReference type="Pfam" id="PF05225"/>
    </source>
</evidence>
<dbReference type="GO" id="GO:0003677">
    <property type="term" value="F:DNA binding"/>
    <property type="evidence" value="ECO:0007669"/>
    <property type="project" value="InterPro"/>
</dbReference>
<dbReference type="CDD" id="cd15489">
    <property type="entry name" value="PHD_SF"/>
    <property type="match status" value="1"/>
</dbReference>
<evidence type="ECO:0000256" key="2">
    <source>
        <dbReference type="SAM" id="Phobius"/>
    </source>
</evidence>
<proteinExistence type="predicted"/>
<evidence type="ECO:0000256" key="1">
    <source>
        <dbReference type="SAM" id="MobiDB-lite"/>
    </source>
</evidence>
<dbReference type="Pfam" id="PF05225">
    <property type="entry name" value="HTH_psq"/>
    <property type="match status" value="1"/>
</dbReference>
<dbReference type="Pfam" id="PF03184">
    <property type="entry name" value="DDE_1"/>
    <property type="match status" value="1"/>
</dbReference>
<dbReference type="InterPro" id="IPR050863">
    <property type="entry name" value="CenT-Element_Derived"/>
</dbReference>
<dbReference type="Gene3D" id="3.30.70.2330">
    <property type="match status" value="1"/>
</dbReference>
<feature type="domain" description="DDE-1" evidence="3">
    <location>
        <begin position="395"/>
        <end position="534"/>
    </location>
</feature>
<dbReference type="InterPro" id="IPR004875">
    <property type="entry name" value="DDE_SF_endonuclease_dom"/>
</dbReference>
<sequence>MGECGERVESVMKVGMCGSKVRDNHFCRRRWYWCSLLLPQHWESPNRRTPYQRQVPRGSIRAPWSRLQMAPQFPGGGIVWSSMIPVRCPLFPFHHIVLYFVAIFFLSLASIPNPRWMPFSRIFGQIHLGYFGSPRFSGVIGVFHTQFPLNVTEKRNILQSRPSRRMGRTRKRKEIWTPSKSPAQKLAKQISRKYKSPHKVARKALYQVFNKQLSIRKAAREHNISYSSLQRRTSGLVDVEKKRGPETIFNKSEEETMAKYLSEMAQRGMGLRPTEFLDFVENIMKNDKRRKTFKDGRPSWDWYYAFMKRNKHIVQKRKETPLEISRAKVTTEEVDGWFHNYRMFMSDNHLMDKPERVYNADETGFTMGSKSGEVIGPAKKVQKEPVPHVSGGRSKERVTVMYCANAEGSILPPFFVFARPKPTSYDLLAGSHRNARAEFTDKGWMDAETFRKFIHHLHAHAVKERPIVLLIDSVGSHVDMESFSAAKELGIEIYRLVRNATHLMQPLDVGVYGPMKKSWYKHLRDHTRHHPEDMVRKQNFARHLQVAFMDFYKPVTVQNSFATSGVFPVDRSAISDLRLKPSLTYEEATLSVDTSTACTPTSSRATTFSCGSTEEHSGLDILAQAASAVDYEALGNLPSSIHEQVSPLIVSAVKLPTIRTKTAKRKRLADELPDNLTSENGIRMMGLKSLEKAKSFASKERKARERYLKSKENVRSKGQKTGKGKQRKKVVTTQMTLEATRSDNQGPSTSHTDTRAKEISETERCFVCHADESEPGDWIQCDLCRKWEHILCIPAAHPWDKDAAVDESEPNKEIIYIKNCVIKGYHEYKVKPLVTSDLELQVDREYSNIHDTDACVVWVPENVPENLENSVSDGKRGLKLRDIAGLPCGHVPRGLASAFRYVMDAGGVVTAIVTGEPFPSFPPWPHMLEKGGGVVIPCQYKVCPKNFHAALTVIEQHIENMPEKSVINVSVS</sequence>
<dbReference type="InterPro" id="IPR013083">
    <property type="entry name" value="Znf_RING/FYVE/PHD"/>
</dbReference>
<evidence type="ECO:0000313" key="5">
    <source>
        <dbReference type="EnsemblMetazoa" id="G11674.1:cds"/>
    </source>
</evidence>
<dbReference type="SUPFAM" id="SSF57903">
    <property type="entry name" value="FYVE/PHD zinc finger"/>
    <property type="match status" value="1"/>
</dbReference>
<keyword evidence="2" id="KW-0472">Membrane</keyword>
<dbReference type="Gene3D" id="3.30.40.10">
    <property type="entry name" value="Zinc/RING finger domain, C3HC4 (zinc finger)"/>
    <property type="match status" value="1"/>
</dbReference>
<dbReference type="PANTHER" id="PTHR19303">
    <property type="entry name" value="TRANSPOSON"/>
    <property type="match status" value="1"/>
</dbReference>
<feature type="region of interest" description="Disordered" evidence="1">
    <location>
        <begin position="701"/>
        <end position="756"/>
    </location>
</feature>
<dbReference type="InterPro" id="IPR011011">
    <property type="entry name" value="Znf_FYVE_PHD"/>
</dbReference>
<keyword evidence="2" id="KW-0812">Transmembrane</keyword>
<evidence type="ECO:0008006" key="7">
    <source>
        <dbReference type="Google" id="ProtNLM"/>
    </source>
</evidence>
<dbReference type="AlphaFoldDB" id="A0A8W8HY75"/>
<dbReference type="PANTHER" id="PTHR19303:SF74">
    <property type="entry name" value="POGO TRANSPOSABLE ELEMENT WITH KRAB DOMAIN"/>
    <property type="match status" value="1"/>
</dbReference>
<dbReference type="InterPro" id="IPR007889">
    <property type="entry name" value="HTH_Psq"/>
</dbReference>
<protein>
    <recommendedName>
        <fullName evidence="7">DDE-1 domain-containing protein</fullName>
    </recommendedName>
</protein>
<feature type="compositionally biased region" description="Basic residues" evidence="1">
    <location>
        <begin position="717"/>
        <end position="730"/>
    </location>
</feature>
<evidence type="ECO:0000313" key="6">
    <source>
        <dbReference type="Proteomes" id="UP000005408"/>
    </source>
</evidence>
<feature type="compositionally biased region" description="Polar residues" evidence="1">
    <location>
        <begin position="735"/>
        <end position="751"/>
    </location>
</feature>
<keyword evidence="2" id="KW-1133">Transmembrane helix</keyword>
<keyword evidence="6" id="KW-1185">Reference proteome</keyword>
<feature type="compositionally biased region" description="Basic and acidic residues" evidence="1">
    <location>
        <begin position="701"/>
        <end position="715"/>
    </location>
</feature>
<feature type="domain" description="HTH psq-type" evidence="4">
    <location>
        <begin position="203"/>
        <end position="235"/>
    </location>
</feature>
<accession>A0A8W8HY75</accession>
<reference evidence="5" key="1">
    <citation type="submission" date="2022-08" db="UniProtKB">
        <authorList>
            <consortium name="EnsemblMetazoa"/>
        </authorList>
    </citation>
    <scope>IDENTIFICATION</scope>
    <source>
        <strain evidence="5">05x7-T-G4-1.051#20</strain>
    </source>
</reference>
<dbReference type="EnsemblMetazoa" id="G11674.1">
    <property type="protein sequence ID" value="G11674.1:cds"/>
    <property type="gene ID" value="G11674"/>
</dbReference>
<organism evidence="5 6">
    <name type="scientific">Magallana gigas</name>
    <name type="common">Pacific oyster</name>
    <name type="synonym">Crassostrea gigas</name>
    <dbReference type="NCBI Taxonomy" id="29159"/>
    <lineage>
        <taxon>Eukaryota</taxon>
        <taxon>Metazoa</taxon>
        <taxon>Spiralia</taxon>
        <taxon>Lophotrochozoa</taxon>
        <taxon>Mollusca</taxon>
        <taxon>Bivalvia</taxon>
        <taxon>Autobranchia</taxon>
        <taxon>Pteriomorphia</taxon>
        <taxon>Ostreida</taxon>
        <taxon>Ostreoidea</taxon>
        <taxon>Ostreidae</taxon>
        <taxon>Magallana</taxon>
    </lineage>
</organism>